<evidence type="ECO:0000256" key="1">
    <source>
        <dbReference type="SAM" id="Phobius"/>
    </source>
</evidence>
<gene>
    <name evidence="2" type="ORF">DWV06_03805</name>
</gene>
<organism evidence="2 3">
    <name type="scientific">Anaerosacchariphilus polymeriproducens</name>
    <dbReference type="NCBI Taxonomy" id="1812858"/>
    <lineage>
        <taxon>Bacteria</taxon>
        <taxon>Bacillati</taxon>
        <taxon>Bacillota</taxon>
        <taxon>Clostridia</taxon>
        <taxon>Lachnospirales</taxon>
        <taxon>Lachnospiraceae</taxon>
        <taxon>Anaerosacchariphilus</taxon>
    </lineage>
</organism>
<keyword evidence="1" id="KW-1133">Transmembrane helix</keyword>
<feature type="transmembrane region" description="Helical" evidence="1">
    <location>
        <begin position="158"/>
        <end position="180"/>
    </location>
</feature>
<keyword evidence="1" id="KW-0472">Membrane</keyword>
<accession>A0A371AYT4</accession>
<protein>
    <submittedName>
        <fullName evidence="2">Uncharacterized protein</fullName>
    </submittedName>
</protein>
<dbReference type="AlphaFoldDB" id="A0A371AYT4"/>
<evidence type="ECO:0000313" key="2">
    <source>
        <dbReference type="EMBL" id="RDU24755.1"/>
    </source>
</evidence>
<comment type="caution">
    <text evidence="2">The sequence shown here is derived from an EMBL/GenBank/DDBJ whole genome shotgun (WGS) entry which is preliminary data.</text>
</comment>
<dbReference type="OrthoDB" id="3425563at2"/>
<feature type="transmembrane region" description="Helical" evidence="1">
    <location>
        <begin position="41"/>
        <end position="59"/>
    </location>
</feature>
<feature type="transmembrane region" description="Helical" evidence="1">
    <location>
        <begin position="134"/>
        <end position="152"/>
    </location>
</feature>
<dbReference type="EMBL" id="QRCT01000012">
    <property type="protein sequence ID" value="RDU24755.1"/>
    <property type="molecule type" value="Genomic_DNA"/>
</dbReference>
<evidence type="ECO:0000313" key="3">
    <source>
        <dbReference type="Proteomes" id="UP000255036"/>
    </source>
</evidence>
<feature type="transmembrane region" description="Helical" evidence="1">
    <location>
        <begin position="106"/>
        <end position="127"/>
    </location>
</feature>
<keyword evidence="1" id="KW-0812">Transmembrane</keyword>
<proteinExistence type="predicted"/>
<reference evidence="2 3" key="1">
    <citation type="submission" date="2018-07" db="EMBL/GenBank/DDBJ databases">
        <title>Anaerosacharophilus polymeroproducens gen. nov. sp. nov., an anaerobic bacterium isolated from salt field.</title>
        <authorList>
            <person name="Kim W."/>
            <person name="Yang S.-H."/>
            <person name="Oh J."/>
            <person name="Lee J.-H."/>
            <person name="Kwon K.K."/>
        </authorList>
    </citation>
    <scope>NUCLEOTIDE SEQUENCE [LARGE SCALE GENOMIC DNA]</scope>
    <source>
        <strain evidence="2 3">MCWD5</strain>
    </source>
</reference>
<sequence>MRKRFDKKVAVLFAVLSMAFIFLMGTDHEFFEWAFSRHQNILSWYIRPIFMIPICYFAFKRNATGISATIFLLLISMFWFPRPDAIDPKVADFLAMEREYLTENWTAAKIMVTSIVPISMGLLIWGLWKRNIKAGIGVLIGIAVGKIMWSVVEGGTSGAKVIIPAVVGLGICLVAIIWWYKSDC</sequence>
<keyword evidence="3" id="KW-1185">Reference proteome</keyword>
<name>A0A371AYT4_9FIRM</name>
<dbReference type="Proteomes" id="UP000255036">
    <property type="component" value="Unassembled WGS sequence"/>
</dbReference>
<feature type="transmembrane region" description="Helical" evidence="1">
    <location>
        <begin position="64"/>
        <end position="80"/>
    </location>
</feature>